<keyword evidence="4 6" id="KW-1133">Transmembrane helix</keyword>
<dbReference type="Proteomes" id="UP000008281">
    <property type="component" value="Unassembled WGS sequence"/>
</dbReference>
<feature type="region of interest" description="Disordered" evidence="7">
    <location>
        <begin position="111"/>
        <end position="132"/>
    </location>
</feature>
<dbReference type="GO" id="GO:0030424">
    <property type="term" value="C:axon"/>
    <property type="evidence" value="ECO:0007669"/>
    <property type="project" value="TreeGrafter"/>
</dbReference>
<keyword evidence="5 6" id="KW-0472">Membrane</keyword>
<dbReference type="AlphaFoldDB" id="E3MN85"/>
<dbReference type="InterPro" id="IPR003388">
    <property type="entry name" value="Reticulon"/>
</dbReference>
<dbReference type="OrthoDB" id="567788at2759"/>
<sequence>MSSHHDDVIEKNYFGNADDAATAKLLESPIAEEARKLVQDAVESASEYSKHATGDDDDEIGRELLDNAQHKFEQVKEPVADTLHKAYDGLGDFVHETVPQAVDNFAEEVKNRLPESPVPEKAETPEPLVDIHDSVDQVHDEIDNYLRREPTPPLVEADENAPSDEKPQFGNQTPEEDETTYDRKGPLTIPEEVEKAAAAHKYEDEDLDEFDPLVTGATGAAFGAAVGAAAASEALTEEEMFGHQKFETVPRPPTPPKELNDDDVKPSTVNLGPAHHHSHPSSPHHSILKHHGEAWFDFKTVPPCDDGRDEKGQLNLARLQVDTMRENRRVAGGGCRWPAYWSHGPIEENTLVGTEEEQAMSKLGAIGRGLYALIAFVVNIVLRVGLNVALIGGVAVSGYEAYKFARSSGVLQRKEVLDVIYWRDAKKSAIVLSLALLALFILAKYPLLTVVTYSLLLALGAAAGFRAYKKIEAQIKKTDTENPFNEILAKDLALPQEKVHAQADVITEHATCVANKLKKLIFVESPLESIKFGLILWSLTYVASWFSGCTLAVLALLGTFSIPKVYEANQEAIDPHLATISGHLKNVQNLIDEKLPFLRSAPVAAEEKKDQ</sequence>
<feature type="domain" description="Reticulon" evidence="8">
    <location>
        <begin position="416"/>
        <end position="611"/>
    </location>
</feature>
<dbReference type="InterPro" id="IPR046964">
    <property type="entry name" value="RTN1-4"/>
</dbReference>
<evidence type="ECO:0000256" key="5">
    <source>
        <dbReference type="ARBA" id="ARBA00023136"/>
    </source>
</evidence>
<feature type="transmembrane region" description="Helical" evidence="6">
    <location>
        <begin position="429"/>
        <end position="445"/>
    </location>
</feature>
<dbReference type="PANTHER" id="PTHR45799:SF2">
    <property type="entry name" value="RETICULON-LIKE PROTEIN"/>
    <property type="match status" value="1"/>
</dbReference>
<evidence type="ECO:0000256" key="6">
    <source>
        <dbReference type="RuleBase" id="RU363132"/>
    </source>
</evidence>
<keyword evidence="3 6" id="KW-0256">Endoplasmic reticulum</keyword>
<keyword evidence="10" id="KW-1185">Reference proteome</keyword>
<evidence type="ECO:0000256" key="1">
    <source>
        <dbReference type="ARBA" id="ARBA00004477"/>
    </source>
</evidence>
<dbReference type="EMBL" id="DS268459">
    <property type="protein sequence ID" value="EFP05922.1"/>
    <property type="molecule type" value="Genomic_DNA"/>
</dbReference>
<dbReference type="InParanoid" id="E3MN85"/>
<name>E3MN85_CAERE</name>
<reference evidence="9" key="1">
    <citation type="submission" date="2007-07" db="EMBL/GenBank/DDBJ databases">
        <title>PCAP assembly of the Caenorhabditis remanei genome.</title>
        <authorList>
            <consortium name="The Caenorhabditis remanei Sequencing Consortium"/>
            <person name="Wilson R.K."/>
        </authorList>
    </citation>
    <scope>NUCLEOTIDE SEQUENCE [LARGE SCALE GENOMIC DNA]</scope>
    <source>
        <strain evidence="9">PB4641</strain>
    </source>
</reference>
<keyword evidence="2 6" id="KW-0812">Transmembrane</keyword>
<protein>
    <recommendedName>
        <fullName evidence="6">Reticulon-like protein</fullName>
    </recommendedName>
</protein>
<evidence type="ECO:0000313" key="9">
    <source>
        <dbReference type="EMBL" id="EFP05922.1"/>
    </source>
</evidence>
<dbReference type="STRING" id="31234.E3MN85"/>
<dbReference type="GO" id="GO:0005789">
    <property type="term" value="C:endoplasmic reticulum membrane"/>
    <property type="evidence" value="ECO:0007669"/>
    <property type="project" value="UniProtKB-SubCell"/>
</dbReference>
<proteinExistence type="predicted"/>
<accession>E3MN85</accession>
<organism evidence="10">
    <name type="scientific">Caenorhabditis remanei</name>
    <name type="common">Caenorhabditis vulgaris</name>
    <dbReference type="NCBI Taxonomy" id="31234"/>
    <lineage>
        <taxon>Eukaryota</taxon>
        <taxon>Metazoa</taxon>
        <taxon>Ecdysozoa</taxon>
        <taxon>Nematoda</taxon>
        <taxon>Chromadorea</taxon>
        <taxon>Rhabditida</taxon>
        <taxon>Rhabditina</taxon>
        <taxon>Rhabditomorpha</taxon>
        <taxon>Rhabditoidea</taxon>
        <taxon>Rhabditidae</taxon>
        <taxon>Peloderinae</taxon>
        <taxon>Caenorhabditis</taxon>
    </lineage>
</organism>
<dbReference type="PROSITE" id="PS50845">
    <property type="entry name" value="RETICULON"/>
    <property type="match status" value="1"/>
</dbReference>
<gene>
    <name evidence="9" type="ORF">CRE_04903</name>
</gene>
<evidence type="ECO:0000313" key="10">
    <source>
        <dbReference type="Proteomes" id="UP000008281"/>
    </source>
</evidence>
<dbReference type="Gene3D" id="1.20.5.2480">
    <property type="match status" value="1"/>
</dbReference>
<dbReference type="eggNOG" id="KOG1792">
    <property type="taxonomic scope" value="Eukaryota"/>
</dbReference>
<dbReference type="HOGENOM" id="CLU_478366_0_0_1"/>
<evidence type="ECO:0000256" key="3">
    <source>
        <dbReference type="ARBA" id="ARBA00022824"/>
    </source>
</evidence>
<comment type="subcellular location">
    <subcellularLocation>
        <location evidence="1 6">Endoplasmic reticulum membrane</location>
        <topology evidence="1 6">Multi-pass membrane protein</topology>
    </subcellularLocation>
</comment>
<evidence type="ECO:0000259" key="8">
    <source>
        <dbReference type="PROSITE" id="PS50845"/>
    </source>
</evidence>
<dbReference type="PANTHER" id="PTHR45799">
    <property type="entry name" value="RETICULON-LIKE PROTEIN"/>
    <property type="match status" value="1"/>
</dbReference>
<feature type="transmembrane region" description="Helical" evidence="6">
    <location>
        <begin position="370"/>
        <end position="396"/>
    </location>
</feature>
<evidence type="ECO:0000256" key="4">
    <source>
        <dbReference type="ARBA" id="ARBA00022989"/>
    </source>
</evidence>
<feature type="transmembrane region" description="Helical" evidence="6">
    <location>
        <begin position="534"/>
        <end position="557"/>
    </location>
</feature>
<evidence type="ECO:0000256" key="2">
    <source>
        <dbReference type="ARBA" id="ARBA00022692"/>
    </source>
</evidence>
<feature type="region of interest" description="Disordered" evidence="7">
    <location>
        <begin position="243"/>
        <end position="287"/>
    </location>
</feature>
<dbReference type="Pfam" id="PF02453">
    <property type="entry name" value="Reticulon"/>
    <property type="match status" value="1"/>
</dbReference>
<feature type="region of interest" description="Disordered" evidence="7">
    <location>
        <begin position="147"/>
        <end position="188"/>
    </location>
</feature>
<evidence type="ECO:0000256" key="7">
    <source>
        <dbReference type="SAM" id="MobiDB-lite"/>
    </source>
</evidence>
<feature type="region of interest" description="Disordered" evidence="7">
    <location>
        <begin position="38"/>
        <end position="63"/>
    </location>
</feature>